<name>A0A2U2N1F1_9GAMM</name>
<dbReference type="GO" id="GO:0046872">
    <property type="term" value="F:metal ion binding"/>
    <property type="evidence" value="ECO:0007669"/>
    <property type="project" value="UniProtKB-KW"/>
</dbReference>
<sequence>MRATFIHGVRDVRTGEKAAPERTGDEVLIRVAGVGVCGSDLHYYLEGGIGSAHIHAPFIPGHEFAGWVTEDRPELGLHRGQLVAVDPARPCGHCEWCGRGHVNLCPNVVFTGAPPHHGAMTETIAVAPEQIFPVPEHFTVAQAVMLEPLGVAVHAMDLAKQRVLETVAVLGCGPIGLCLLQLARRAGAERVYAVDPCDYRAEAALRLGADRVDASHERIDEWTGGRGCDLVLEATNAPAGFQIAVDSAAIGGRVIMAGIPDGNAYHLDAAQVRRKGLVIKFVRRMGHVYPRAIKLVAAGGVDVESVVTHRFPLQEAGRAFELQTERRDGAIKSLIVPQERFE</sequence>
<organism evidence="8 9">
    <name type="scientific">Sediminicurvatus halobius</name>
    <dbReference type="NCBI Taxonomy" id="2182432"/>
    <lineage>
        <taxon>Bacteria</taxon>
        <taxon>Pseudomonadati</taxon>
        <taxon>Pseudomonadota</taxon>
        <taxon>Gammaproteobacteria</taxon>
        <taxon>Chromatiales</taxon>
        <taxon>Ectothiorhodospiraceae</taxon>
        <taxon>Sediminicurvatus</taxon>
    </lineage>
</organism>
<dbReference type="PANTHER" id="PTHR43161">
    <property type="entry name" value="SORBITOL DEHYDROGENASE"/>
    <property type="match status" value="1"/>
</dbReference>
<dbReference type="SUPFAM" id="SSF50129">
    <property type="entry name" value="GroES-like"/>
    <property type="match status" value="1"/>
</dbReference>
<evidence type="ECO:0000256" key="2">
    <source>
        <dbReference type="ARBA" id="ARBA00008072"/>
    </source>
</evidence>
<dbReference type="InterPro" id="IPR013149">
    <property type="entry name" value="ADH-like_C"/>
</dbReference>
<dbReference type="OrthoDB" id="9771084at2"/>
<evidence type="ECO:0000256" key="3">
    <source>
        <dbReference type="ARBA" id="ARBA00022723"/>
    </source>
</evidence>
<dbReference type="Proteomes" id="UP000245474">
    <property type="component" value="Unassembled WGS sequence"/>
</dbReference>
<dbReference type="Pfam" id="PF00107">
    <property type="entry name" value="ADH_zinc_N"/>
    <property type="match status" value="1"/>
</dbReference>
<keyword evidence="4" id="KW-0862">Zinc</keyword>
<feature type="domain" description="Alcohol dehydrogenase-like N-terminal" evidence="7">
    <location>
        <begin position="25"/>
        <end position="136"/>
    </location>
</feature>
<dbReference type="GO" id="GO:0016491">
    <property type="term" value="F:oxidoreductase activity"/>
    <property type="evidence" value="ECO:0007669"/>
    <property type="project" value="UniProtKB-KW"/>
</dbReference>
<evidence type="ECO:0000256" key="5">
    <source>
        <dbReference type="ARBA" id="ARBA00023002"/>
    </source>
</evidence>
<proteinExistence type="inferred from homology"/>
<dbReference type="EMBL" id="QFFI01000015">
    <property type="protein sequence ID" value="PWG62794.1"/>
    <property type="molecule type" value="Genomic_DNA"/>
</dbReference>
<dbReference type="AlphaFoldDB" id="A0A2U2N1F1"/>
<dbReference type="Pfam" id="PF08240">
    <property type="entry name" value="ADH_N"/>
    <property type="match status" value="1"/>
</dbReference>
<dbReference type="RefSeq" id="WP_109678773.1">
    <property type="nucleotide sequence ID" value="NZ_CP086615.1"/>
</dbReference>
<evidence type="ECO:0000313" key="8">
    <source>
        <dbReference type="EMBL" id="PWG62794.1"/>
    </source>
</evidence>
<evidence type="ECO:0000259" key="6">
    <source>
        <dbReference type="Pfam" id="PF00107"/>
    </source>
</evidence>
<dbReference type="PANTHER" id="PTHR43161:SF9">
    <property type="entry name" value="SORBITOL DEHYDROGENASE"/>
    <property type="match status" value="1"/>
</dbReference>
<comment type="cofactor">
    <cofactor evidence="1">
        <name>Zn(2+)</name>
        <dbReference type="ChEBI" id="CHEBI:29105"/>
    </cofactor>
</comment>
<dbReference type="Gene3D" id="3.40.50.720">
    <property type="entry name" value="NAD(P)-binding Rossmann-like Domain"/>
    <property type="match status" value="1"/>
</dbReference>
<gene>
    <name evidence="8" type="ORF">DEM34_10510</name>
</gene>
<evidence type="ECO:0000259" key="7">
    <source>
        <dbReference type="Pfam" id="PF08240"/>
    </source>
</evidence>
<accession>A0A2U2N1F1</accession>
<feature type="domain" description="Alcohol dehydrogenase-like C-terminal" evidence="6">
    <location>
        <begin position="174"/>
        <end position="297"/>
    </location>
</feature>
<dbReference type="SUPFAM" id="SSF51735">
    <property type="entry name" value="NAD(P)-binding Rossmann-fold domains"/>
    <property type="match status" value="1"/>
</dbReference>
<keyword evidence="9" id="KW-1185">Reference proteome</keyword>
<dbReference type="Gene3D" id="3.90.180.10">
    <property type="entry name" value="Medium-chain alcohol dehydrogenases, catalytic domain"/>
    <property type="match status" value="1"/>
</dbReference>
<comment type="caution">
    <text evidence="8">The sequence shown here is derived from an EMBL/GenBank/DDBJ whole genome shotgun (WGS) entry which is preliminary data.</text>
</comment>
<evidence type="ECO:0000313" key="9">
    <source>
        <dbReference type="Proteomes" id="UP000245474"/>
    </source>
</evidence>
<evidence type="ECO:0000256" key="1">
    <source>
        <dbReference type="ARBA" id="ARBA00001947"/>
    </source>
</evidence>
<dbReference type="InterPro" id="IPR011032">
    <property type="entry name" value="GroES-like_sf"/>
</dbReference>
<dbReference type="InterPro" id="IPR036291">
    <property type="entry name" value="NAD(P)-bd_dom_sf"/>
</dbReference>
<protein>
    <submittedName>
        <fullName evidence="8">Alcohol dehydrogenase</fullName>
    </submittedName>
</protein>
<dbReference type="InterPro" id="IPR013154">
    <property type="entry name" value="ADH-like_N"/>
</dbReference>
<keyword evidence="5" id="KW-0560">Oxidoreductase</keyword>
<keyword evidence="3" id="KW-0479">Metal-binding</keyword>
<evidence type="ECO:0000256" key="4">
    <source>
        <dbReference type="ARBA" id="ARBA00022833"/>
    </source>
</evidence>
<reference evidence="8 9" key="1">
    <citation type="submission" date="2018-05" db="EMBL/GenBank/DDBJ databases">
        <title>Spiribacter halobius sp. nov., a moderately halophilic bacterium isolated from marine solar saltern.</title>
        <authorList>
            <person name="Zheng W.-S."/>
            <person name="Lu D.-C."/>
            <person name="Du Z.-J."/>
        </authorList>
    </citation>
    <scope>NUCLEOTIDE SEQUENCE [LARGE SCALE GENOMIC DNA]</scope>
    <source>
        <strain evidence="8 9">E85</strain>
    </source>
</reference>
<comment type="similarity">
    <text evidence="2">Belongs to the zinc-containing alcohol dehydrogenase family.</text>
</comment>